<comment type="caution">
    <text evidence="2">The sequence shown here is derived from an EMBL/GenBank/DDBJ whole genome shotgun (WGS) entry which is preliminary data.</text>
</comment>
<dbReference type="SUPFAM" id="SSF50494">
    <property type="entry name" value="Trypsin-like serine proteases"/>
    <property type="match status" value="1"/>
</dbReference>
<gene>
    <name evidence="2" type="ORF">PPSIR1_22626</name>
</gene>
<evidence type="ECO:0000256" key="1">
    <source>
        <dbReference type="SAM" id="MobiDB-lite"/>
    </source>
</evidence>
<evidence type="ECO:0000313" key="2">
    <source>
        <dbReference type="EMBL" id="EDM79885.1"/>
    </source>
</evidence>
<feature type="compositionally biased region" description="Low complexity" evidence="1">
    <location>
        <begin position="457"/>
        <end position="478"/>
    </location>
</feature>
<sequence length="478" mass="51397">MLGAVGTGCAASRDLGGVRVAEGPKARSFAPGVVADRSAASIGVVITDQGRGMGFVIDSAGYMITNRHVVEDADHIEKVQFPGLDGVPEYSMVEVVYIDPQRDLALLHIDTDETLPALGLATRKRTPVSDYVDEREGVVILSREVDPDDAATMDEDPGLLAHTGAVERLEVYNPNVGPGSFVGVTARIQQGQSGGPVLDHHGRVIGVVTWTWRDQKGGFAIPIAEAVRMLDERPELESELDQRARAESRALEYLAALGTGSVDELARLTSPSHAREIRGRTIDVLIERSSERSVLQGFLAAIDELVADRMVSEPPLATLESMVAHTGSDEVMRRLGVSGTISRDAVQAFFYEIGSTYMAARWFGNYGQREALLVAVQHVYSLDTARSMALVDIVERLAGVRSNIERVDVSPSLGAPKAVVTADIGKGGRIAVQMRMEWGDWYVSEVQFIDDAAREASSGTTGSSKPTGSRRGGITPMQ</sequence>
<proteinExistence type="predicted"/>
<dbReference type="AlphaFoldDB" id="A6G2E8"/>
<dbReference type="InterPro" id="IPR009003">
    <property type="entry name" value="Peptidase_S1_PA"/>
</dbReference>
<dbReference type="PANTHER" id="PTHR43019:SF23">
    <property type="entry name" value="PROTEASE DO-LIKE 5, CHLOROPLASTIC"/>
    <property type="match status" value="1"/>
</dbReference>
<dbReference type="InterPro" id="IPR001940">
    <property type="entry name" value="Peptidase_S1C"/>
</dbReference>
<dbReference type="EMBL" id="ABCS01000015">
    <property type="protein sequence ID" value="EDM79885.1"/>
    <property type="molecule type" value="Genomic_DNA"/>
</dbReference>
<dbReference type="Gene3D" id="2.40.10.10">
    <property type="entry name" value="Trypsin-like serine proteases"/>
    <property type="match status" value="2"/>
</dbReference>
<organism evidence="2 3">
    <name type="scientific">Plesiocystis pacifica SIR-1</name>
    <dbReference type="NCBI Taxonomy" id="391625"/>
    <lineage>
        <taxon>Bacteria</taxon>
        <taxon>Pseudomonadati</taxon>
        <taxon>Myxococcota</taxon>
        <taxon>Polyangia</taxon>
        <taxon>Nannocystales</taxon>
        <taxon>Nannocystaceae</taxon>
        <taxon>Plesiocystis</taxon>
    </lineage>
</organism>
<dbReference type="eggNOG" id="COG0265">
    <property type="taxonomic scope" value="Bacteria"/>
</dbReference>
<dbReference type="InterPro" id="IPR043504">
    <property type="entry name" value="Peptidase_S1_PA_chymotrypsin"/>
</dbReference>
<dbReference type="STRING" id="391625.PPSIR1_22626"/>
<name>A6G2E8_9BACT</name>
<keyword evidence="3" id="KW-1185">Reference proteome</keyword>
<accession>A6G2E8</accession>
<dbReference type="GO" id="GO:0006508">
    <property type="term" value="P:proteolysis"/>
    <property type="evidence" value="ECO:0007669"/>
    <property type="project" value="InterPro"/>
</dbReference>
<feature type="region of interest" description="Disordered" evidence="1">
    <location>
        <begin position="454"/>
        <end position="478"/>
    </location>
</feature>
<protein>
    <submittedName>
        <fullName evidence="2">Peptidase S1 and S6, chymotrypsin/Hap</fullName>
    </submittedName>
</protein>
<reference evidence="2 3" key="1">
    <citation type="submission" date="2007-06" db="EMBL/GenBank/DDBJ databases">
        <authorList>
            <person name="Shimkets L."/>
            <person name="Ferriera S."/>
            <person name="Johnson J."/>
            <person name="Kravitz S."/>
            <person name="Beeson K."/>
            <person name="Sutton G."/>
            <person name="Rogers Y.-H."/>
            <person name="Friedman R."/>
            <person name="Frazier M."/>
            <person name="Venter J.C."/>
        </authorList>
    </citation>
    <scope>NUCLEOTIDE SEQUENCE [LARGE SCALE GENOMIC DNA]</scope>
    <source>
        <strain evidence="2 3">SIR-1</strain>
    </source>
</reference>
<dbReference type="Proteomes" id="UP000005801">
    <property type="component" value="Unassembled WGS sequence"/>
</dbReference>
<dbReference type="GO" id="GO:0004252">
    <property type="term" value="F:serine-type endopeptidase activity"/>
    <property type="evidence" value="ECO:0007669"/>
    <property type="project" value="InterPro"/>
</dbReference>
<dbReference type="PANTHER" id="PTHR43019">
    <property type="entry name" value="SERINE ENDOPROTEASE DEGS"/>
    <property type="match status" value="1"/>
</dbReference>
<evidence type="ECO:0000313" key="3">
    <source>
        <dbReference type="Proteomes" id="UP000005801"/>
    </source>
</evidence>
<dbReference type="Pfam" id="PF13365">
    <property type="entry name" value="Trypsin_2"/>
    <property type="match status" value="1"/>
</dbReference>
<dbReference type="PRINTS" id="PR00834">
    <property type="entry name" value="PROTEASES2C"/>
</dbReference>